<dbReference type="Pfam" id="PF08751">
    <property type="entry name" value="TrwC"/>
    <property type="match status" value="1"/>
</dbReference>
<dbReference type="PATRIC" id="fig|1280947.3.peg.2075"/>
<evidence type="ECO:0000313" key="4">
    <source>
        <dbReference type="Proteomes" id="UP000027190"/>
    </source>
</evidence>
<evidence type="ECO:0000256" key="1">
    <source>
        <dbReference type="SAM" id="MobiDB-lite"/>
    </source>
</evidence>
<feature type="region of interest" description="Disordered" evidence="1">
    <location>
        <begin position="343"/>
        <end position="365"/>
    </location>
</feature>
<proteinExistence type="predicted"/>
<dbReference type="Proteomes" id="UP000027190">
    <property type="component" value="Unassembled WGS sequence"/>
</dbReference>
<keyword evidence="4" id="KW-1185">Reference proteome</keyword>
<gene>
    <name evidence="3" type="ORF">HY30_04435</name>
</gene>
<reference evidence="3 4" key="1">
    <citation type="journal article" date="2014" name="Antonie Van Leeuwenhoek">
        <title>Hyphomonas beringensis sp. nov. and Hyphomonas chukchiensis sp. nov., isolated from surface seawater of the Bering Sea and Chukchi Sea.</title>
        <authorList>
            <person name="Li C."/>
            <person name="Lai Q."/>
            <person name="Li G."/>
            <person name="Dong C."/>
            <person name="Wang J."/>
            <person name="Liao Y."/>
            <person name="Shao Z."/>
        </authorList>
    </citation>
    <scope>NUCLEOTIDE SEQUENCE [LARGE SCALE GENOMIC DNA]</scope>
    <source>
        <strain evidence="3 4">BH-BN04-4</strain>
    </source>
</reference>
<dbReference type="OrthoDB" id="98563at2"/>
<dbReference type="EMBL" id="AWFG01000030">
    <property type="protein sequence ID" value="KCZ57421.1"/>
    <property type="molecule type" value="Genomic_DNA"/>
</dbReference>
<organism evidence="3 4">
    <name type="scientific">Hyphomonas chukchiensis</name>
    <dbReference type="NCBI Taxonomy" id="1280947"/>
    <lineage>
        <taxon>Bacteria</taxon>
        <taxon>Pseudomonadati</taxon>
        <taxon>Pseudomonadota</taxon>
        <taxon>Alphaproteobacteria</taxon>
        <taxon>Hyphomonadales</taxon>
        <taxon>Hyphomonadaceae</taxon>
        <taxon>Hyphomonas</taxon>
    </lineage>
</organism>
<dbReference type="SUPFAM" id="SSF55464">
    <property type="entry name" value="Origin of replication-binding domain, RBD-like"/>
    <property type="match status" value="1"/>
</dbReference>
<sequence length="365" mass="40357">MVASISARKSVGAAVSYFKHMAQDEYYTGTGEADAEADGEWDGRGAERLALVGPVSKADFEAALNGIDPKTGERLTQIGKSHAPGWDMTFSAPKSVSVMWALSPPADRKTIEAAHRLAVHAATTHLEDHHAFTRRGKGGAIREPVAGLTIARFHHHTSRDLDPQLHTHAFIFNTAPRRDGTWGSLVSRDLYKAQKQAGAVYREYLANQLERDGHAVERYGIGFRLKAIPRDIERAFSKRRQAIEQAADTYGYRTPKGMELAALRTRQAKRPRERAALFQAWQAEARTLGFDVARARQQQAQVGGQTHHVPIRGPQVRTRSPARILPSAQQLIRAIALASRASSSMPGVQVNLRQNAGERDNDRER</sequence>
<dbReference type="STRING" id="1280947.HY30_04435"/>
<comment type="caution">
    <text evidence="3">The sequence shown here is derived from an EMBL/GenBank/DDBJ whole genome shotgun (WGS) entry which is preliminary data.</text>
</comment>
<name>A0A062UAL1_9PROT</name>
<dbReference type="InterPro" id="IPR014862">
    <property type="entry name" value="TrwC"/>
</dbReference>
<dbReference type="InterPro" id="IPR014059">
    <property type="entry name" value="TraI/TrwC_relax"/>
</dbReference>
<feature type="compositionally biased region" description="Basic and acidic residues" evidence="1">
    <location>
        <begin position="356"/>
        <end position="365"/>
    </location>
</feature>
<dbReference type="NCBIfam" id="NF041492">
    <property type="entry name" value="MobF"/>
    <property type="match status" value="1"/>
</dbReference>
<dbReference type="AlphaFoldDB" id="A0A062UAL1"/>
<dbReference type="NCBIfam" id="TIGR02686">
    <property type="entry name" value="relax_trwC"/>
    <property type="match status" value="1"/>
</dbReference>
<accession>A0A062UAL1</accession>
<evidence type="ECO:0000259" key="2">
    <source>
        <dbReference type="Pfam" id="PF08751"/>
    </source>
</evidence>
<feature type="domain" description="TrwC relaxase" evidence="2">
    <location>
        <begin position="12"/>
        <end position="287"/>
    </location>
</feature>
<evidence type="ECO:0000313" key="3">
    <source>
        <dbReference type="EMBL" id="KCZ57421.1"/>
    </source>
</evidence>
<protein>
    <recommendedName>
        <fullName evidence="2">TrwC relaxase domain-containing protein</fullName>
    </recommendedName>
</protein>
<dbReference type="eggNOG" id="COG2896">
    <property type="taxonomic scope" value="Bacteria"/>
</dbReference>
<dbReference type="RefSeq" id="WP_051615313.1">
    <property type="nucleotide sequence ID" value="NZ_AWFG01000030.1"/>
</dbReference>